<dbReference type="SUPFAM" id="SSF53098">
    <property type="entry name" value="Ribonuclease H-like"/>
    <property type="match status" value="1"/>
</dbReference>
<dbReference type="AlphaFoldDB" id="A0A0J7JUW1"/>
<feature type="domain" description="Integrase catalytic" evidence="1">
    <location>
        <begin position="1"/>
        <end position="76"/>
    </location>
</feature>
<keyword evidence="3" id="KW-1185">Reference proteome</keyword>
<dbReference type="Proteomes" id="UP000036403">
    <property type="component" value="Unassembled WGS sequence"/>
</dbReference>
<reference evidence="2 3" key="1">
    <citation type="submission" date="2015-04" db="EMBL/GenBank/DDBJ databases">
        <title>Lasius niger genome sequencing.</title>
        <authorList>
            <person name="Konorov E.A."/>
            <person name="Nikitin M.A."/>
            <person name="Kirill M.V."/>
            <person name="Chang P."/>
        </authorList>
    </citation>
    <scope>NUCLEOTIDE SEQUENCE [LARGE SCALE GENOMIC DNA]</scope>
    <source>
        <tissue evidence="2">Whole</tissue>
    </source>
</reference>
<gene>
    <name evidence="2" type="ORF">RF55_25750</name>
</gene>
<feature type="non-terminal residue" evidence="2">
    <location>
        <position position="104"/>
    </location>
</feature>
<proteinExistence type="predicted"/>
<accession>A0A0J7JUW1</accession>
<dbReference type="GO" id="GO:0003676">
    <property type="term" value="F:nucleic acid binding"/>
    <property type="evidence" value="ECO:0007669"/>
    <property type="project" value="InterPro"/>
</dbReference>
<evidence type="ECO:0000313" key="3">
    <source>
        <dbReference type="Proteomes" id="UP000036403"/>
    </source>
</evidence>
<dbReference type="STRING" id="67767.A0A0J7JUW1"/>
<dbReference type="PaxDb" id="67767-A0A0J7JUW1"/>
<dbReference type="Gene3D" id="3.30.420.10">
    <property type="entry name" value="Ribonuclease H-like superfamily/Ribonuclease H"/>
    <property type="match status" value="1"/>
</dbReference>
<organism evidence="2 3">
    <name type="scientific">Lasius niger</name>
    <name type="common">Black garden ant</name>
    <dbReference type="NCBI Taxonomy" id="67767"/>
    <lineage>
        <taxon>Eukaryota</taxon>
        <taxon>Metazoa</taxon>
        <taxon>Ecdysozoa</taxon>
        <taxon>Arthropoda</taxon>
        <taxon>Hexapoda</taxon>
        <taxon>Insecta</taxon>
        <taxon>Pterygota</taxon>
        <taxon>Neoptera</taxon>
        <taxon>Endopterygota</taxon>
        <taxon>Hymenoptera</taxon>
        <taxon>Apocrita</taxon>
        <taxon>Aculeata</taxon>
        <taxon>Formicoidea</taxon>
        <taxon>Formicidae</taxon>
        <taxon>Formicinae</taxon>
        <taxon>Lasius</taxon>
        <taxon>Lasius</taxon>
    </lineage>
</organism>
<sequence>MEEYNIKHIKIATGSPQANGQVERVNRIVGPMIAKLTDIEKGLHWDAVIEDVEFSLNNTKQRSVAQSPSKMLFGIEQKGKVVDELRQKFEELDNVSEIRDLKEI</sequence>
<evidence type="ECO:0000313" key="2">
    <source>
        <dbReference type="EMBL" id="KMQ81616.1"/>
    </source>
</evidence>
<dbReference type="GO" id="GO:0015074">
    <property type="term" value="P:DNA integration"/>
    <property type="evidence" value="ECO:0007669"/>
    <property type="project" value="InterPro"/>
</dbReference>
<comment type="caution">
    <text evidence="2">The sequence shown here is derived from an EMBL/GenBank/DDBJ whole genome shotgun (WGS) entry which is preliminary data.</text>
</comment>
<name>A0A0J7JUW1_LASNI</name>
<dbReference type="OrthoDB" id="7554763at2759"/>
<dbReference type="EMBL" id="LBMM01033457">
    <property type="protein sequence ID" value="KMQ81616.1"/>
    <property type="molecule type" value="Genomic_DNA"/>
</dbReference>
<dbReference type="PROSITE" id="PS50994">
    <property type="entry name" value="INTEGRASE"/>
    <property type="match status" value="1"/>
</dbReference>
<evidence type="ECO:0000259" key="1">
    <source>
        <dbReference type="PROSITE" id="PS50994"/>
    </source>
</evidence>
<dbReference type="InterPro" id="IPR036397">
    <property type="entry name" value="RNaseH_sf"/>
</dbReference>
<protein>
    <recommendedName>
        <fullName evidence="1">Integrase catalytic domain-containing protein</fullName>
    </recommendedName>
</protein>
<dbReference type="InterPro" id="IPR001584">
    <property type="entry name" value="Integrase_cat-core"/>
</dbReference>
<dbReference type="InterPro" id="IPR012337">
    <property type="entry name" value="RNaseH-like_sf"/>
</dbReference>